<gene>
    <name evidence="6" type="ORF">M513_02696</name>
    <name evidence="7" type="ORF">M514_02696</name>
</gene>
<dbReference type="EMBL" id="KL363193">
    <property type="protein sequence ID" value="KFD56592.1"/>
    <property type="molecule type" value="Genomic_DNA"/>
</dbReference>
<feature type="binding site" evidence="3">
    <location>
        <position position="92"/>
    </location>
    <ligand>
        <name>GTP</name>
        <dbReference type="ChEBI" id="CHEBI:37565"/>
    </ligand>
</feature>
<evidence type="ECO:0000313" key="6">
    <source>
        <dbReference type="EMBL" id="KFD56592.1"/>
    </source>
</evidence>
<dbReference type="AlphaFoldDB" id="A0A085NNS2"/>
<evidence type="ECO:0000256" key="3">
    <source>
        <dbReference type="PIRSR" id="PIRSR606689-1"/>
    </source>
</evidence>
<dbReference type="Pfam" id="PF00025">
    <property type="entry name" value="Arf"/>
    <property type="match status" value="1"/>
</dbReference>
<dbReference type="GO" id="GO:0003924">
    <property type="term" value="F:GTPase activity"/>
    <property type="evidence" value="ECO:0007669"/>
    <property type="project" value="InterPro"/>
</dbReference>
<dbReference type="PANTHER" id="PTHR46090:SF2">
    <property type="entry name" value="ADP-RIBOSYLATION FACTOR-LIKE PROTEIN 13B"/>
    <property type="match status" value="1"/>
</dbReference>
<evidence type="ECO:0008006" key="9">
    <source>
        <dbReference type="Google" id="ProtNLM"/>
    </source>
</evidence>
<dbReference type="InterPro" id="IPR051995">
    <property type="entry name" value="Ciliary_GTPase"/>
</dbReference>
<keyword evidence="2 3" id="KW-0342">GTP-binding</keyword>
<protein>
    <recommendedName>
        <fullName evidence="9">ADP-ribosylation factor family protein</fullName>
    </recommendedName>
</protein>
<dbReference type="Proteomes" id="UP000030758">
    <property type="component" value="Unassembled WGS sequence"/>
</dbReference>
<dbReference type="SMART" id="SM00178">
    <property type="entry name" value="SAR"/>
    <property type="match status" value="1"/>
</dbReference>
<feature type="region of interest" description="Disordered" evidence="5">
    <location>
        <begin position="234"/>
        <end position="287"/>
    </location>
</feature>
<dbReference type="EMBL" id="KL367484">
    <property type="protein sequence ID" value="KFD71118.1"/>
    <property type="molecule type" value="Genomic_DNA"/>
</dbReference>
<reference evidence="7 8" key="1">
    <citation type="journal article" date="2014" name="Nat. Genet.">
        <title>Genome and transcriptome of the porcine whipworm Trichuris suis.</title>
        <authorList>
            <person name="Jex A.R."/>
            <person name="Nejsum P."/>
            <person name="Schwarz E.M."/>
            <person name="Hu L."/>
            <person name="Young N.D."/>
            <person name="Hall R.S."/>
            <person name="Korhonen P.K."/>
            <person name="Liao S."/>
            <person name="Thamsborg S."/>
            <person name="Xia J."/>
            <person name="Xu P."/>
            <person name="Wang S."/>
            <person name="Scheerlinck J.P."/>
            <person name="Hofmann A."/>
            <person name="Sternberg P.W."/>
            <person name="Wang J."/>
            <person name="Gasser R.B."/>
        </authorList>
    </citation>
    <scope>NUCLEOTIDE SEQUENCE [LARGE SCALE GENOMIC DNA]</scope>
    <source>
        <strain evidence="7">DCEP-RM93F</strain>
        <strain evidence="6">DCEP-RM93M</strain>
    </source>
</reference>
<evidence type="ECO:0000313" key="8">
    <source>
        <dbReference type="Proteomes" id="UP000030764"/>
    </source>
</evidence>
<dbReference type="InterPro" id="IPR027417">
    <property type="entry name" value="P-loop_NTPase"/>
</dbReference>
<dbReference type="SMART" id="SM00177">
    <property type="entry name" value="ARF"/>
    <property type="match status" value="1"/>
</dbReference>
<sequence length="348" mass="39420">MEVDHLNGCRIAVVVVRPLIDRKYTIVVLGLDNSGKSYLVNSLKKSMRSFFRFCHCYASLADPQNSVMPTIGFSKCDVSMKNVIVTFYDLGGCAGIRDIWKNYYAEAHGLIYVVDGTDWSRVEESRLALSNVLSHGWVHGKPLLVIINTRRAREDISELVFVEQLQLRRYAYAAQCPYRAIACSPNGSCRQRMMLKHAMHWLLRQIEMSSDWLCDKIAADRAVQKRQLEEENAKRLERIRKTRSPLRRSEPVSSSSPSDGSYTKSDADRPHKTTGEHKGETVSNGNDVESIELSAPLAISAAKASTPTDHTISEELESRTEQTGRVGRRRKRRRLAHFNRVVPIGEIK</sequence>
<dbReference type="GO" id="GO:0046872">
    <property type="term" value="F:metal ion binding"/>
    <property type="evidence" value="ECO:0007669"/>
    <property type="project" value="UniProtKB-KW"/>
</dbReference>
<feature type="compositionally biased region" description="Low complexity" evidence="5">
    <location>
        <begin position="251"/>
        <end position="264"/>
    </location>
</feature>
<feature type="binding site" evidence="4">
    <location>
        <position position="70"/>
    </location>
    <ligand>
        <name>Mg(2+)</name>
        <dbReference type="ChEBI" id="CHEBI:18420"/>
    </ligand>
</feature>
<feature type="compositionally biased region" description="Basic and acidic residues" evidence="5">
    <location>
        <begin position="311"/>
        <end position="322"/>
    </location>
</feature>
<keyword evidence="8" id="KW-1185">Reference proteome</keyword>
<proteinExistence type="predicted"/>
<keyword evidence="4" id="KW-0460">Magnesium</keyword>
<name>A0A085NNS2_9BILA</name>
<dbReference type="Proteomes" id="UP000030764">
    <property type="component" value="Unassembled WGS sequence"/>
</dbReference>
<organism evidence="7">
    <name type="scientific">Trichuris suis</name>
    <name type="common">pig whipworm</name>
    <dbReference type="NCBI Taxonomy" id="68888"/>
    <lineage>
        <taxon>Eukaryota</taxon>
        <taxon>Metazoa</taxon>
        <taxon>Ecdysozoa</taxon>
        <taxon>Nematoda</taxon>
        <taxon>Enoplea</taxon>
        <taxon>Dorylaimia</taxon>
        <taxon>Trichinellida</taxon>
        <taxon>Trichuridae</taxon>
        <taxon>Trichuris</taxon>
    </lineage>
</organism>
<dbReference type="Gene3D" id="3.40.50.300">
    <property type="entry name" value="P-loop containing nucleotide triphosphate hydrolases"/>
    <property type="match status" value="1"/>
</dbReference>
<dbReference type="GO" id="GO:0005525">
    <property type="term" value="F:GTP binding"/>
    <property type="evidence" value="ECO:0007669"/>
    <property type="project" value="UniProtKB-KW"/>
</dbReference>
<feature type="region of interest" description="Disordered" evidence="5">
    <location>
        <begin position="302"/>
        <end position="329"/>
    </location>
</feature>
<evidence type="ECO:0000256" key="1">
    <source>
        <dbReference type="ARBA" id="ARBA00022741"/>
    </source>
</evidence>
<evidence type="ECO:0000256" key="2">
    <source>
        <dbReference type="ARBA" id="ARBA00023134"/>
    </source>
</evidence>
<feature type="binding site" evidence="3">
    <location>
        <begin position="30"/>
        <end position="37"/>
    </location>
    <ligand>
        <name>GTP</name>
        <dbReference type="ChEBI" id="CHEBI:37565"/>
    </ligand>
</feature>
<feature type="binding site" evidence="4">
    <location>
        <position position="37"/>
    </location>
    <ligand>
        <name>Mg(2+)</name>
        <dbReference type="ChEBI" id="CHEBI:18420"/>
    </ligand>
</feature>
<evidence type="ECO:0000256" key="5">
    <source>
        <dbReference type="SAM" id="MobiDB-lite"/>
    </source>
</evidence>
<feature type="compositionally biased region" description="Basic residues" evidence="5">
    <location>
        <begin position="237"/>
        <end position="246"/>
    </location>
</feature>
<evidence type="ECO:0000256" key="4">
    <source>
        <dbReference type="PIRSR" id="PIRSR606689-2"/>
    </source>
</evidence>
<dbReference type="PANTHER" id="PTHR46090">
    <property type="entry name" value="ADP-RIBOSYLATION FACTOR-LIKE PROTEIN 13B"/>
    <property type="match status" value="1"/>
</dbReference>
<dbReference type="PROSITE" id="PS51417">
    <property type="entry name" value="ARF"/>
    <property type="match status" value="1"/>
</dbReference>
<dbReference type="SUPFAM" id="SSF52540">
    <property type="entry name" value="P-loop containing nucleoside triphosphate hydrolases"/>
    <property type="match status" value="1"/>
</dbReference>
<dbReference type="InterPro" id="IPR006689">
    <property type="entry name" value="Small_GTPase_ARF/SAR"/>
</dbReference>
<evidence type="ECO:0000313" key="7">
    <source>
        <dbReference type="EMBL" id="KFD71118.1"/>
    </source>
</evidence>
<accession>A0A085NNS2</accession>
<keyword evidence="4" id="KW-0479">Metal-binding</keyword>
<keyword evidence="1 3" id="KW-0547">Nucleotide-binding</keyword>
<feature type="compositionally biased region" description="Basic and acidic residues" evidence="5">
    <location>
        <begin position="265"/>
        <end position="280"/>
    </location>
</feature>